<dbReference type="RefSeq" id="WP_074205043.1">
    <property type="nucleotide sequence ID" value="NZ_FSQW01000002.1"/>
</dbReference>
<dbReference type="STRING" id="1123272.SAMN02745824_1926"/>
<keyword evidence="4" id="KW-1185">Reference proteome</keyword>
<dbReference type="PRINTS" id="PR00412">
    <property type="entry name" value="EPOXHYDRLASE"/>
</dbReference>
<dbReference type="PANTHER" id="PTHR43798">
    <property type="entry name" value="MONOACYLGLYCEROL LIPASE"/>
    <property type="match status" value="1"/>
</dbReference>
<organism evidence="3 4">
    <name type="scientific">Parasphingorhabdus marina DSM 22363</name>
    <dbReference type="NCBI Taxonomy" id="1123272"/>
    <lineage>
        <taxon>Bacteria</taxon>
        <taxon>Pseudomonadati</taxon>
        <taxon>Pseudomonadota</taxon>
        <taxon>Alphaproteobacteria</taxon>
        <taxon>Sphingomonadales</taxon>
        <taxon>Sphingomonadaceae</taxon>
        <taxon>Parasphingorhabdus</taxon>
    </lineage>
</organism>
<name>A0A1N6EHW7_9SPHN</name>
<protein>
    <submittedName>
        <fullName evidence="3">Pimeloyl-ACP methyl ester carboxylesterase</fullName>
    </submittedName>
</protein>
<dbReference type="GO" id="GO:0003824">
    <property type="term" value="F:catalytic activity"/>
    <property type="evidence" value="ECO:0007669"/>
    <property type="project" value="InterPro"/>
</dbReference>
<accession>A0A1N6EHW7</accession>
<dbReference type="Proteomes" id="UP000185192">
    <property type="component" value="Unassembled WGS sequence"/>
</dbReference>
<proteinExistence type="predicted"/>
<dbReference type="PRINTS" id="PR00111">
    <property type="entry name" value="ABHYDROLASE"/>
</dbReference>
<dbReference type="GO" id="GO:0016020">
    <property type="term" value="C:membrane"/>
    <property type="evidence" value="ECO:0007669"/>
    <property type="project" value="TreeGrafter"/>
</dbReference>
<dbReference type="OrthoDB" id="9812774at2"/>
<evidence type="ECO:0000313" key="3">
    <source>
        <dbReference type="EMBL" id="SIN82551.1"/>
    </source>
</evidence>
<feature type="chain" id="PRO_5009935650" evidence="1">
    <location>
        <begin position="20"/>
        <end position="343"/>
    </location>
</feature>
<dbReference type="PANTHER" id="PTHR43798:SF33">
    <property type="entry name" value="HYDROLASE, PUTATIVE (AFU_ORTHOLOGUE AFUA_2G14860)-RELATED"/>
    <property type="match status" value="1"/>
</dbReference>
<dbReference type="PROSITE" id="PS51257">
    <property type="entry name" value="PROKAR_LIPOPROTEIN"/>
    <property type="match status" value="1"/>
</dbReference>
<dbReference type="InterPro" id="IPR029058">
    <property type="entry name" value="AB_hydrolase_fold"/>
</dbReference>
<sequence>MRRLPILSTLASLSLIACAPASEDSGTINASAAEQIDPAVAYANANRSGAIGYKQGYFGSGDTRLHYVEAGEGPLVILHHGWPSFWYSWYDQMEMLKPHFRVVAVDGLGAGHSAKPHDLEPYKLPALAAQLDDLARHLAGEEKFILIGHDWGSVLALSYAQAYPDRLEKVIGMNAPPLNMFLKFLKDSPEQQQRSDYMVRIKDAKLWQMKAFGAGLSIAKRSYDGLVRRGHLEAEEAKLFHNAMSGADRMYAMMNWYRANIPAFDSIAKTDMWPGPDAEITIPALIIWSEKDTVVIPELVDVLANGPENVEFVNLPGINHWTSMEKPELANRVIAEFLNKKGE</sequence>
<feature type="signal peptide" evidence="1">
    <location>
        <begin position="1"/>
        <end position="19"/>
    </location>
</feature>
<gene>
    <name evidence="3" type="ORF">SAMN02745824_1926</name>
</gene>
<dbReference type="EMBL" id="FSQW01000002">
    <property type="protein sequence ID" value="SIN82551.1"/>
    <property type="molecule type" value="Genomic_DNA"/>
</dbReference>
<reference evidence="4" key="1">
    <citation type="submission" date="2016-11" db="EMBL/GenBank/DDBJ databases">
        <authorList>
            <person name="Varghese N."/>
            <person name="Submissions S."/>
        </authorList>
    </citation>
    <scope>NUCLEOTIDE SEQUENCE [LARGE SCALE GENOMIC DNA]</scope>
    <source>
        <strain evidence="4">DSM 22363</strain>
    </source>
</reference>
<evidence type="ECO:0000256" key="1">
    <source>
        <dbReference type="SAM" id="SignalP"/>
    </source>
</evidence>
<feature type="domain" description="AB hydrolase-1" evidence="2">
    <location>
        <begin position="74"/>
        <end position="327"/>
    </location>
</feature>
<evidence type="ECO:0000259" key="2">
    <source>
        <dbReference type="Pfam" id="PF00561"/>
    </source>
</evidence>
<keyword evidence="1" id="KW-0732">Signal</keyword>
<dbReference type="InterPro" id="IPR000073">
    <property type="entry name" value="AB_hydrolase_1"/>
</dbReference>
<dbReference type="AlphaFoldDB" id="A0A1N6EHW7"/>
<evidence type="ECO:0000313" key="4">
    <source>
        <dbReference type="Proteomes" id="UP000185192"/>
    </source>
</evidence>
<dbReference type="Gene3D" id="3.40.50.1820">
    <property type="entry name" value="alpha/beta hydrolase"/>
    <property type="match status" value="1"/>
</dbReference>
<dbReference type="InterPro" id="IPR000639">
    <property type="entry name" value="Epox_hydrolase-like"/>
</dbReference>
<dbReference type="SUPFAM" id="SSF53474">
    <property type="entry name" value="alpha/beta-Hydrolases"/>
    <property type="match status" value="1"/>
</dbReference>
<dbReference type="InterPro" id="IPR050266">
    <property type="entry name" value="AB_hydrolase_sf"/>
</dbReference>
<dbReference type="Pfam" id="PF00561">
    <property type="entry name" value="Abhydrolase_1"/>
    <property type="match status" value="1"/>
</dbReference>